<comment type="caution">
    <text evidence="1">The sequence shown here is derived from an EMBL/GenBank/DDBJ whole genome shotgun (WGS) entry which is preliminary data.</text>
</comment>
<name>A0ACB0M2I0_TRIPR</name>
<sequence length="87" mass="9971">MPFSIAWRMLIWTRNEVKLFSKRGRPPLILNCLLRFQDQPNTPASNDYVLLFIRRAGDIHAGVLVMFCSSCIVYKRETASHMNGSGI</sequence>
<protein>
    <submittedName>
        <fullName evidence="1">Uncharacterized protein</fullName>
    </submittedName>
</protein>
<gene>
    <name evidence="1" type="ORF">MILVUS5_LOCUS38786</name>
</gene>
<proteinExistence type="predicted"/>
<accession>A0ACB0M2I0</accession>
<organism evidence="1 2">
    <name type="scientific">Trifolium pratense</name>
    <name type="common">Red clover</name>
    <dbReference type="NCBI Taxonomy" id="57577"/>
    <lineage>
        <taxon>Eukaryota</taxon>
        <taxon>Viridiplantae</taxon>
        <taxon>Streptophyta</taxon>
        <taxon>Embryophyta</taxon>
        <taxon>Tracheophyta</taxon>
        <taxon>Spermatophyta</taxon>
        <taxon>Magnoliopsida</taxon>
        <taxon>eudicotyledons</taxon>
        <taxon>Gunneridae</taxon>
        <taxon>Pentapetalae</taxon>
        <taxon>rosids</taxon>
        <taxon>fabids</taxon>
        <taxon>Fabales</taxon>
        <taxon>Fabaceae</taxon>
        <taxon>Papilionoideae</taxon>
        <taxon>50 kb inversion clade</taxon>
        <taxon>NPAAA clade</taxon>
        <taxon>Hologalegina</taxon>
        <taxon>IRL clade</taxon>
        <taxon>Trifolieae</taxon>
        <taxon>Trifolium</taxon>
    </lineage>
</organism>
<keyword evidence="2" id="KW-1185">Reference proteome</keyword>
<reference evidence="1" key="1">
    <citation type="submission" date="2023-10" db="EMBL/GenBank/DDBJ databases">
        <authorList>
            <person name="Rodriguez Cubillos JULIANA M."/>
            <person name="De Vega J."/>
        </authorList>
    </citation>
    <scope>NUCLEOTIDE SEQUENCE</scope>
</reference>
<dbReference type="EMBL" id="CASHSV030000823">
    <property type="protein sequence ID" value="CAJ2675900.1"/>
    <property type="molecule type" value="Genomic_DNA"/>
</dbReference>
<evidence type="ECO:0000313" key="1">
    <source>
        <dbReference type="EMBL" id="CAJ2675900.1"/>
    </source>
</evidence>
<evidence type="ECO:0000313" key="2">
    <source>
        <dbReference type="Proteomes" id="UP001177021"/>
    </source>
</evidence>
<dbReference type="Proteomes" id="UP001177021">
    <property type="component" value="Unassembled WGS sequence"/>
</dbReference>